<dbReference type="SUPFAM" id="SSF52540">
    <property type="entry name" value="P-loop containing nucleoside triphosphate hydrolases"/>
    <property type="match status" value="1"/>
</dbReference>
<sequence length="250" mass="27039">MAAGTDHLAGLYGDAAAGALALAAHACRAGHVSAPVWDLNFVSALGRGPDRFVLEVCRHSHAARVAVSGPSGIGKSLLLQTISGLVRADRGYVRLSGETLQDTAQDIWRPPQQRRVGYMFQNYALFPHLTVAQNVAFGTRQGWLNPRRGELDRQVTTWLDRLELSRVAGLYPHQISGGQAQRTALARTLMASPRALLLDEPFAALDPSLRLALGAELLSVLDELSLPILLVTHDPAEAERLMDEVWALGT</sequence>
<evidence type="ECO:0000259" key="3">
    <source>
        <dbReference type="PROSITE" id="PS50893"/>
    </source>
</evidence>
<evidence type="ECO:0000313" key="5">
    <source>
        <dbReference type="Proteomes" id="UP000277766"/>
    </source>
</evidence>
<dbReference type="InterPro" id="IPR003439">
    <property type="entry name" value="ABC_transporter-like_ATP-bd"/>
</dbReference>
<dbReference type="PROSITE" id="PS50893">
    <property type="entry name" value="ABC_TRANSPORTER_2"/>
    <property type="match status" value="1"/>
</dbReference>
<dbReference type="PANTHER" id="PTHR43514:SF1">
    <property type="entry name" value="SULFATE_THIOSULFATE IMPORT ATP-BINDING PROTEIN CYSA"/>
    <property type="match status" value="1"/>
</dbReference>
<dbReference type="PANTHER" id="PTHR43514">
    <property type="entry name" value="ABC TRANSPORTER I FAMILY MEMBER 10"/>
    <property type="match status" value="1"/>
</dbReference>
<dbReference type="Pfam" id="PF00005">
    <property type="entry name" value="ABC_tran"/>
    <property type="match status" value="1"/>
</dbReference>
<keyword evidence="2 4" id="KW-0067">ATP-binding</keyword>
<dbReference type="GO" id="GO:0016887">
    <property type="term" value="F:ATP hydrolysis activity"/>
    <property type="evidence" value="ECO:0007669"/>
    <property type="project" value="InterPro"/>
</dbReference>
<comment type="caution">
    <text evidence="4">The sequence shown here is derived from an EMBL/GenBank/DDBJ whole genome shotgun (WGS) entry which is preliminary data.</text>
</comment>
<name>A0A431VPK1_9DEIO</name>
<organism evidence="4 5">
    <name type="scientific">Deinococcus radiophilus</name>
    <dbReference type="NCBI Taxonomy" id="32062"/>
    <lineage>
        <taxon>Bacteria</taxon>
        <taxon>Thermotogati</taxon>
        <taxon>Deinococcota</taxon>
        <taxon>Deinococci</taxon>
        <taxon>Deinococcales</taxon>
        <taxon>Deinococcaceae</taxon>
        <taxon>Deinococcus</taxon>
    </lineage>
</organism>
<dbReference type="Gene3D" id="3.40.50.300">
    <property type="entry name" value="P-loop containing nucleotide triphosphate hydrolases"/>
    <property type="match status" value="1"/>
</dbReference>
<dbReference type="GO" id="GO:0005524">
    <property type="term" value="F:ATP binding"/>
    <property type="evidence" value="ECO:0007669"/>
    <property type="project" value="UniProtKB-KW"/>
</dbReference>
<gene>
    <name evidence="4" type="ORF">EJ104_12275</name>
</gene>
<reference evidence="4 5" key="1">
    <citation type="submission" date="2018-12" db="EMBL/GenBank/DDBJ databases">
        <title>Deinococcus radiophilus ATCC 27603 genome sequencing and assembly.</title>
        <authorList>
            <person name="Maclea K.S."/>
            <person name="Maynard C.R."/>
        </authorList>
    </citation>
    <scope>NUCLEOTIDE SEQUENCE [LARGE SCALE GENOMIC DNA]</scope>
    <source>
        <strain evidence="4 5">ATCC 27603</strain>
    </source>
</reference>
<proteinExistence type="predicted"/>
<dbReference type="SMART" id="SM00382">
    <property type="entry name" value="AAA"/>
    <property type="match status" value="1"/>
</dbReference>
<dbReference type="EMBL" id="RXPE01000038">
    <property type="protein sequence ID" value="RTR24705.1"/>
    <property type="molecule type" value="Genomic_DNA"/>
</dbReference>
<evidence type="ECO:0000313" key="4">
    <source>
        <dbReference type="EMBL" id="RTR24705.1"/>
    </source>
</evidence>
<keyword evidence="5" id="KW-1185">Reference proteome</keyword>
<dbReference type="Proteomes" id="UP000277766">
    <property type="component" value="Unassembled WGS sequence"/>
</dbReference>
<dbReference type="AlphaFoldDB" id="A0A431VPK1"/>
<accession>A0A431VPK1</accession>
<evidence type="ECO:0000256" key="2">
    <source>
        <dbReference type="ARBA" id="ARBA00022840"/>
    </source>
</evidence>
<keyword evidence="1" id="KW-0547">Nucleotide-binding</keyword>
<dbReference type="InterPro" id="IPR027417">
    <property type="entry name" value="P-loop_NTPase"/>
</dbReference>
<dbReference type="InterPro" id="IPR050334">
    <property type="entry name" value="Molybdenum_import_ModC"/>
</dbReference>
<protein>
    <submittedName>
        <fullName evidence="4">ATP-binding cassette domain-containing protein</fullName>
    </submittedName>
</protein>
<dbReference type="OrthoDB" id="9802264at2"/>
<dbReference type="InterPro" id="IPR003593">
    <property type="entry name" value="AAA+_ATPase"/>
</dbReference>
<feature type="domain" description="ABC transporter" evidence="3">
    <location>
        <begin position="36"/>
        <end position="250"/>
    </location>
</feature>
<evidence type="ECO:0000256" key="1">
    <source>
        <dbReference type="ARBA" id="ARBA00022741"/>
    </source>
</evidence>